<dbReference type="OrthoDB" id="9794566at2"/>
<dbReference type="Pfam" id="PF00583">
    <property type="entry name" value="Acetyltransf_1"/>
    <property type="match status" value="1"/>
</dbReference>
<keyword evidence="1 4" id="KW-0808">Transferase</keyword>
<feature type="domain" description="N-acetyltransferase" evidence="3">
    <location>
        <begin position="4"/>
        <end position="152"/>
    </location>
</feature>
<dbReference type="Gene3D" id="3.40.630.30">
    <property type="match status" value="1"/>
</dbReference>
<dbReference type="PANTHER" id="PTHR43877">
    <property type="entry name" value="AMINOALKYLPHOSPHONATE N-ACETYLTRANSFERASE-RELATED-RELATED"/>
    <property type="match status" value="1"/>
</dbReference>
<accession>A0A1I7FTW7</accession>
<name>A0A1I7FTW7_9FIRM</name>
<sequence length="160" mass="17820">MEELKIRRAEGADAAAAAALEALCFSCPWTEEELLSDIEENTVTDVILAETGGALVGYLDILTILDECDIRRVAVHPAFRRQGIALFLLEALFREADPAGVHRYTLEVRESNRGALALYRQAGFAENGRRKDYYDREDGGKEDAILMERKTDPENRCGGK</sequence>
<evidence type="ECO:0000256" key="2">
    <source>
        <dbReference type="ARBA" id="ARBA00023315"/>
    </source>
</evidence>
<dbReference type="EMBL" id="FPBT01000003">
    <property type="protein sequence ID" value="SFU39608.1"/>
    <property type="molecule type" value="Genomic_DNA"/>
</dbReference>
<dbReference type="STRING" id="155865.SAMN05216515_12713"/>
<keyword evidence="5" id="KW-1185">Reference proteome</keyword>
<dbReference type="RefSeq" id="WP_090470180.1">
    <property type="nucleotide sequence ID" value="NZ_FOWF01000027.1"/>
</dbReference>
<keyword evidence="2" id="KW-0012">Acyltransferase</keyword>
<protein>
    <submittedName>
        <fullName evidence="4">Ribosomal-protein-alanine N-acetyltransferase</fullName>
    </submittedName>
</protein>
<dbReference type="InterPro" id="IPR016181">
    <property type="entry name" value="Acyl_CoA_acyltransferase"/>
</dbReference>
<evidence type="ECO:0000256" key="1">
    <source>
        <dbReference type="ARBA" id="ARBA00022679"/>
    </source>
</evidence>
<organism evidence="4 5">
    <name type="scientific">Eubacterium pyruvativorans</name>
    <dbReference type="NCBI Taxonomy" id="155865"/>
    <lineage>
        <taxon>Bacteria</taxon>
        <taxon>Bacillati</taxon>
        <taxon>Bacillota</taxon>
        <taxon>Clostridia</taxon>
        <taxon>Eubacteriales</taxon>
        <taxon>Eubacteriaceae</taxon>
        <taxon>Eubacterium</taxon>
    </lineage>
</organism>
<dbReference type="SUPFAM" id="SSF55729">
    <property type="entry name" value="Acyl-CoA N-acyltransferases (Nat)"/>
    <property type="match status" value="1"/>
</dbReference>
<evidence type="ECO:0000313" key="4">
    <source>
        <dbReference type="EMBL" id="SFU39608.1"/>
    </source>
</evidence>
<dbReference type="CDD" id="cd04301">
    <property type="entry name" value="NAT_SF"/>
    <property type="match status" value="1"/>
</dbReference>
<dbReference type="GO" id="GO:0008080">
    <property type="term" value="F:N-acetyltransferase activity"/>
    <property type="evidence" value="ECO:0007669"/>
    <property type="project" value="InterPro"/>
</dbReference>
<dbReference type="InterPro" id="IPR006464">
    <property type="entry name" value="AcTrfase_RimI/Ard1"/>
</dbReference>
<dbReference type="NCBIfam" id="TIGR01575">
    <property type="entry name" value="rimI"/>
    <property type="match status" value="1"/>
</dbReference>
<evidence type="ECO:0000313" key="5">
    <source>
        <dbReference type="Proteomes" id="UP000198817"/>
    </source>
</evidence>
<dbReference type="PROSITE" id="PS51186">
    <property type="entry name" value="GNAT"/>
    <property type="match status" value="1"/>
</dbReference>
<dbReference type="InterPro" id="IPR000182">
    <property type="entry name" value="GNAT_dom"/>
</dbReference>
<dbReference type="Proteomes" id="UP000198817">
    <property type="component" value="Unassembled WGS sequence"/>
</dbReference>
<dbReference type="InterPro" id="IPR050832">
    <property type="entry name" value="Bact_Acetyltransf"/>
</dbReference>
<dbReference type="AlphaFoldDB" id="A0A1I7FTW7"/>
<evidence type="ECO:0000259" key="3">
    <source>
        <dbReference type="PROSITE" id="PS51186"/>
    </source>
</evidence>
<reference evidence="4 5" key="1">
    <citation type="submission" date="2016-10" db="EMBL/GenBank/DDBJ databases">
        <authorList>
            <person name="de Groot N.N."/>
        </authorList>
    </citation>
    <scope>NUCLEOTIDE SEQUENCE [LARGE SCALE GENOMIC DNA]</scope>
    <source>
        <strain evidence="4 5">KHGC13</strain>
    </source>
</reference>
<gene>
    <name evidence="4" type="ORF">SAMN05216508_103150</name>
</gene>
<proteinExistence type="predicted"/>